<dbReference type="Proteomes" id="UP000051581">
    <property type="component" value="Unassembled WGS sequence"/>
</dbReference>
<keyword evidence="1" id="KW-0732">Signal</keyword>
<evidence type="ECO:0000256" key="1">
    <source>
        <dbReference type="SAM" id="SignalP"/>
    </source>
</evidence>
<feature type="signal peptide" evidence="1">
    <location>
        <begin position="1"/>
        <end position="24"/>
    </location>
</feature>
<evidence type="ECO:0000313" key="3">
    <source>
        <dbReference type="Proteomes" id="UP000051581"/>
    </source>
</evidence>
<comment type="caution">
    <text evidence="2">The sequence shown here is derived from an EMBL/GenBank/DDBJ whole genome shotgun (WGS) entry which is preliminary data.</text>
</comment>
<dbReference type="EMBL" id="AZEA01000011">
    <property type="protein sequence ID" value="KRK88246.1"/>
    <property type="molecule type" value="Genomic_DNA"/>
</dbReference>
<accession>A0A0R1KX97</accession>
<evidence type="ECO:0000313" key="2">
    <source>
        <dbReference type="EMBL" id="KRK88246.1"/>
    </source>
</evidence>
<dbReference type="AlphaFoldDB" id="A0A0R1KX97"/>
<dbReference type="RefSeq" id="WP_057825343.1">
    <property type="nucleotide sequence ID" value="NZ_AZEA01000011.1"/>
</dbReference>
<name>A0A0R1KX97_9LACO</name>
<gene>
    <name evidence="2" type="ORF">FD17_GL000546</name>
</gene>
<dbReference type="OrthoDB" id="2280859at2"/>
<sequence length="281" mass="31896">MKLNPFIKYLIGSLSLLVFGTVTAQSASAKTHYLTNVPDYSFLETKRTIHTTNDYFNDVKITIPKGTIFQATGVSIGVKTGHPFLSIDLNGLSWHLRKIVIDSKHDQQSTASLWLTTANFKRVRTPSYLAYYQATKRFPASYRGTLHQGDKYPQDDSDVTAKSNEVRVTNDGYLEYTENASVQATKQIKPQYSVKVQRTIKKGNNTYLYTASNIPAIPSTHIRSTGKYQYRFKFINTNQHLVTTNPSMSNPDVFGDMTVVVRYYIGNTQTKYYLCTQFISK</sequence>
<organism evidence="2 3">
    <name type="scientific">Lentilactobacillus sunkii DSM 19904</name>
    <dbReference type="NCBI Taxonomy" id="1423808"/>
    <lineage>
        <taxon>Bacteria</taxon>
        <taxon>Bacillati</taxon>
        <taxon>Bacillota</taxon>
        <taxon>Bacilli</taxon>
        <taxon>Lactobacillales</taxon>
        <taxon>Lactobacillaceae</taxon>
        <taxon>Lentilactobacillus</taxon>
    </lineage>
</organism>
<feature type="chain" id="PRO_5039684838" evidence="1">
    <location>
        <begin position="25"/>
        <end position="281"/>
    </location>
</feature>
<dbReference type="PATRIC" id="fig|1423808.3.peg.552"/>
<reference evidence="2 3" key="1">
    <citation type="journal article" date="2015" name="Genome Announc.">
        <title>Expanding the biotechnology potential of lactobacilli through comparative genomics of 213 strains and associated genera.</title>
        <authorList>
            <person name="Sun Z."/>
            <person name="Harris H.M."/>
            <person name="McCann A."/>
            <person name="Guo C."/>
            <person name="Argimon S."/>
            <person name="Zhang W."/>
            <person name="Yang X."/>
            <person name="Jeffery I.B."/>
            <person name="Cooney J.C."/>
            <person name="Kagawa T.F."/>
            <person name="Liu W."/>
            <person name="Song Y."/>
            <person name="Salvetti E."/>
            <person name="Wrobel A."/>
            <person name="Rasinkangas P."/>
            <person name="Parkhill J."/>
            <person name="Rea M.C."/>
            <person name="O'Sullivan O."/>
            <person name="Ritari J."/>
            <person name="Douillard F.P."/>
            <person name="Paul Ross R."/>
            <person name="Yang R."/>
            <person name="Briner A.E."/>
            <person name="Felis G.E."/>
            <person name="de Vos W.M."/>
            <person name="Barrangou R."/>
            <person name="Klaenhammer T.R."/>
            <person name="Caufield P.W."/>
            <person name="Cui Y."/>
            <person name="Zhang H."/>
            <person name="O'Toole P.W."/>
        </authorList>
    </citation>
    <scope>NUCLEOTIDE SEQUENCE [LARGE SCALE GENOMIC DNA]</scope>
    <source>
        <strain evidence="2 3">DSM 19904</strain>
    </source>
</reference>
<proteinExistence type="predicted"/>
<protein>
    <submittedName>
        <fullName evidence="2">Uncharacterized protein</fullName>
    </submittedName>
</protein>
<keyword evidence="3" id="KW-1185">Reference proteome</keyword>